<feature type="compositionally biased region" description="Basic and acidic residues" evidence="20">
    <location>
        <begin position="1648"/>
        <end position="1659"/>
    </location>
</feature>
<feature type="region of interest" description="Disordered" evidence="20">
    <location>
        <begin position="251"/>
        <end position="270"/>
    </location>
</feature>
<feature type="compositionally biased region" description="Acidic residues" evidence="20">
    <location>
        <begin position="485"/>
        <end position="500"/>
    </location>
</feature>
<feature type="compositionally biased region" description="Low complexity" evidence="20">
    <location>
        <begin position="1612"/>
        <end position="1627"/>
    </location>
</feature>
<keyword evidence="21" id="KW-1133">Transmembrane helix</keyword>
<dbReference type="FunFam" id="2.30.29.30:FF:000391">
    <property type="entry name" value="Sterol 3-beta-glucosyltransferase"/>
    <property type="match status" value="1"/>
</dbReference>
<dbReference type="PANTHER" id="PTHR48050">
    <property type="entry name" value="STEROL 3-BETA-GLUCOSYLTRANSFERASE"/>
    <property type="match status" value="1"/>
</dbReference>
<evidence type="ECO:0000256" key="10">
    <source>
        <dbReference type="ARBA" id="ARBA00022737"/>
    </source>
</evidence>
<keyword evidence="14 21" id="KW-0472">Membrane</keyword>
<feature type="transmembrane region" description="Helical" evidence="21">
    <location>
        <begin position="113"/>
        <end position="133"/>
    </location>
</feature>
<proteinExistence type="inferred from homology"/>
<evidence type="ECO:0000256" key="15">
    <source>
        <dbReference type="ARBA" id="ARBA00023166"/>
    </source>
</evidence>
<dbReference type="PROSITE" id="PS50003">
    <property type="entry name" value="PH_DOMAIN"/>
    <property type="match status" value="1"/>
</dbReference>
<dbReference type="Pfam" id="PF06722">
    <property type="entry name" value="EryCIII-like_C"/>
    <property type="match status" value="1"/>
</dbReference>
<dbReference type="InterPro" id="IPR004276">
    <property type="entry name" value="GlycoTrans_28_N"/>
</dbReference>
<keyword evidence="12" id="KW-0756">Sterol biosynthesis</keyword>
<feature type="compositionally biased region" description="Polar residues" evidence="20">
    <location>
        <begin position="510"/>
        <end position="528"/>
    </location>
</feature>
<keyword evidence="10" id="KW-0677">Repeat</keyword>
<dbReference type="InterPro" id="IPR048065">
    <property type="entry name" value="ATG26_PH_GRAM2"/>
</dbReference>
<dbReference type="Pfam" id="PF03033">
    <property type="entry name" value="Glyco_transf_28"/>
    <property type="match status" value="1"/>
</dbReference>
<feature type="region of interest" description="Disordered" evidence="20">
    <location>
        <begin position="417"/>
        <end position="539"/>
    </location>
</feature>
<evidence type="ECO:0000256" key="6">
    <source>
        <dbReference type="ARBA" id="ARBA00022490"/>
    </source>
</evidence>
<evidence type="ECO:0000256" key="14">
    <source>
        <dbReference type="ARBA" id="ARBA00023136"/>
    </source>
</evidence>
<dbReference type="InterPro" id="IPR002213">
    <property type="entry name" value="UDP_glucos_trans"/>
</dbReference>
<evidence type="ECO:0000256" key="21">
    <source>
        <dbReference type="SAM" id="Phobius"/>
    </source>
</evidence>
<feature type="compositionally biased region" description="Low complexity" evidence="20">
    <location>
        <begin position="846"/>
        <end position="874"/>
    </location>
</feature>
<keyword evidence="7" id="KW-0444">Lipid biosynthesis</keyword>
<comment type="subcellular location">
    <subcellularLocation>
        <location evidence="2">Cytoplasm</location>
    </subcellularLocation>
    <subcellularLocation>
        <location evidence="1">Membrane</location>
        <topology evidence="1">Peripheral membrane protein</topology>
    </subcellularLocation>
</comment>
<dbReference type="FunFam" id="3.40.50.2000:FF:000029">
    <property type="entry name" value="Sterol 3-beta-glucosyltransferase"/>
    <property type="match status" value="1"/>
</dbReference>
<evidence type="ECO:0000256" key="1">
    <source>
        <dbReference type="ARBA" id="ARBA00004170"/>
    </source>
</evidence>
<dbReference type="SUPFAM" id="SSF50729">
    <property type="entry name" value="PH domain-like"/>
    <property type="match status" value="1"/>
</dbReference>
<dbReference type="GO" id="GO:0005975">
    <property type="term" value="P:carbohydrate metabolic process"/>
    <property type="evidence" value="ECO:0007669"/>
    <property type="project" value="InterPro"/>
</dbReference>
<dbReference type="Gene3D" id="2.30.29.30">
    <property type="entry name" value="Pleckstrin-homology domain (PH domain)/Phosphotyrosine-binding domain (PTB)"/>
    <property type="match status" value="2"/>
</dbReference>
<dbReference type="InterPro" id="IPR001849">
    <property type="entry name" value="PH_domain"/>
</dbReference>
<dbReference type="InterPro" id="IPR050426">
    <property type="entry name" value="Glycosyltransferase_28"/>
</dbReference>
<evidence type="ECO:0000313" key="24">
    <source>
        <dbReference type="Proteomes" id="UP000757232"/>
    </source>
</evidence>
<organism evidence="23 24">
    <name type="scientific">Sanghuangporus baumii</name>
    <name type="common">Phellinus baumii</name>
    <dbReference type="NCBI Taxonomy" id="108892"/>
    <lineage>
        <taxon>Eukaryota</taxon>
        <taxon>Fungi</taxon>
        <taxon>Dikarya</taxon>
        <taxon>Basidiomycota</taxon>
        <taxon>Agaricomycotina</taxon>
        <taxon>Agaricomycetes</taxon>
        <taxon>Hymenochaetales</taxon>
        <taxon>Hymenochaetaceae</taxon>
        <taxon>Sanghuangporus</taxon>
    </lineage>
</organism>
<feature type="region of interest" description="Disordered" evidence="20">
    <location>
        <begin position="897"/>
        <end position="925"/>
    </location>
</feature>
<keyword evidence="8" id="KW-0328">Glycosyltransferase</keyword>
<feature type="compositionally biased region" description="Pro residues" evidence="20">
    <location>
        <begin position="910"/>
        <end position="919"/>
    </location>
</feature>
<feature type="region of interest" description="Disordered" evidence="20">
    <location>
        <begin position="281"/>
        <end position="392"/>
    </location>
</feature>
<keyword evidence="11" id="KW-0752">Steroid biosynthesis</keyword>
<evidence type="ECO:0000256" key="4">
    <source>
        <dbReference type="ARBA" id="ARBA00012650"/>
    </source>
</evidence>
<evidence type="ECO:0000256" key="18">
    <source>
        <dbReference type="ARBA" id="ARBA00047886"/>
    </source>
</evidence>
<evidence type="ECO:0000256" key="13">
    <source>
        <dbReference type="ARBA" id="ARBA00023098"/>
    </source>
</evidence>
<comment type="similarity">
    <text evidence="3">Belongs to the glycosyltransferase 28 family.</text>
</comment>
<dbReference type="Proteomes" id="UP000757232">
    <property type="component" value="Unassembled WGS sequence"/>
</dbReference>
<dbReference type="InterPro" id="IPR004182">
    <property type="entry name" value="GRAM"/>
</dbReference>
<comment type="catalytic activity">
    <reaction evidence="19">
        <text>a sterol + UDP-alpha-D-glucose = a sterol 3-beta-D-glucoside + UDP + H(+)</text>
        <dbReference type="Rhea" id="RHEA:22724"/>
        <dbReference type="ChEBI" id="CHEBI:15378"/>
        <dbReference type="ChEBI" id="CHEBI:15889"/>
        <dbReference type="ChEBI" id="CHEBI:37424"/>
        <dbReference type="ChEBI" id="CHEBI:58223"/>
        <dbReference type="ChEBI" id="CHEBI:58885"/>
        <dbReference type="EC" id="2.4.1.173"/>
    </reaction>
    <physiologicalReaction direction="left-to-right" evidence="19">
        <dbReference type="Rhea" id="RHEA:22725"/>
    </physiologicalReaction>
</comment>
<dbReference type="GO" id="GO:0016126">
    <property type="term" value="P:sterol biosynthetic process"/>
    <property type="evidence" value="ECO:0007669"/>
    <property type="project" value="UniProtKB-KW"/>
</dbReference>
<evidence type="ECO:0000256" key="16">
    <source>
        <dbReference type="ARBA" id="ARBA00023221"/>
    </source>
</evidence>
<feature type="compositionally biased region" description="Basic and acidic residues" evidence="20">
    <location>
        <begin position="1598"/>
        <end position="1611"/>
    </location>
</feature>
<dbReference type="GO" id="GO:0005737">
    <property type="term" value="C:cytoplasm"/>
    <property type="evidence" value="ECO:0007669"/>
    <property type="project" value="UniProtKB-SubCell"/>
</dbReference>
<evidence type="ECO:0000256" key="11">
    <source>
        <dbReference type="ARBA" id="ARBA00022955"/>
    </source>
</evidence>
<dbReference type="GO" id="GO:0016906">
    <property type="term" value="F:sterol 3-beta-glucosyltransferase activity"/>
    <property type="evidence" value="ECO:0007669"/>
    <property type="project" value="UniProtKB-EC"/>
</dbReference>
<feature type="compositionally biased region" description="Polar residues" evidence="20">
    <location>
        <begin position="251"/>
        <end position="262"/>
    </location>
</feature>
<evidence type="ECO:0000256" key="12">
    <source>
        <dbReference type="ARBA" id="ARBA00023011"/>
    </source>
</evidence>
<dbReference type="PANTHER" id="PTHR48050:SF25">
    <property type="entry name" value="STEROL 3-BETA-GLUCOSYLTRANSFERASE"/>
    <property type="match status" value="1"/>
</dbReference>
<feature type="compositionally biased region" description="Low complexity" evidence="20">
    <location>
        <begin position="341"/>
        <end position="361"/>
    </location>
</feature>
<evidence type="ECO:0000313" key="23">
    <source>
        <dbReference type="EMBL" id="OCB85208.1"/>
    </source>
</evidence>
<dbReference type="EC" id="2.4.1.173" evidence="4"/>
<dbReference type="InterPro" id="IPR048066">
    <property type="entry name" value="ATG26_PH_GRAM1"/>
</dbReference>
<dbReference type="CDD" id="cd13216">
    <property type="entry name" value="PH-GRAM2_AGT26"/>
    <property type="match status" value="1"/>
</dbReference>
<feature type="domain" description="PH" evidence="22">
    <location>
        <begin position="614"/>
        <end position="706"/>
    </location>
</feature>
<comment type="catalytic activity">
    <reaction evidence="18">
        <text>ergosterol + UDP-alpha-D-glucose = ergosteryl 3-beta-D-glucoside + UDP + H(+)</text>
        <dbReference type="Rhea" id="RHEA:61836"/>
        <dbReference type="ChEBI" id="CHEBI:15378"/>
        <dbReference type="ChEBI" id="CHEBI:16933"/>
        <dbReference type="ChEBI" id="CHEBI:52973"/>
        <dbReference type="ChEBI" id="CHEBI:58223"/>
        <dbReference type="ChEBI" id="CHEBI:58885"/>
    </reaction>
    <physiologicalReaction direction="left-to-right" evidence="18">
        <dbReference type="Rhea" id="RHEA:61837"/>
    </physiologicalReaction>
</comment>
<keyword evidence="9" id="KW-0808">Transferase</keyword>
<evidence type="ECO:0000256" key="7">
    <source>
        <dbReference type="ARBA" id="ARBA00022516"/>
    </source>
</evidence>
<gene>
    <name evidence="23" type="ORF">A7U60_g7834</name>
</gene>
<evidence type="ECO:0000256" key="3">
    <source>
        <dbReference type="ARBA" id="ARBA00006962"/>
    </source>
</evidence>
<dbReference type="SUPFAM" id="SSF53756">
    <property type="entry name" value="UDP-Glycosyltransferase/glycogen phosphorylase"/>
    <property type="match status" value="1"/>
</dbReference>
<dbReference type="InterPro" id="IPR010610">
    <property type="entry name" value="EryCIII-like_C"/>
</dbReference>
<keyword evidence="16" id="KW-0753">Steroid metabolism</keyword>
<feature type="transmembrane region" description="Helical" evidence="21">
    <location>
        <begin position="145"/>
        <end position="164"/>
    </location>
</feature>
<dbReference type="InterPro" id="IPR011993">
    <property type="entry name" value="PH-like_dom_sf"/>
</dbReference>
<dbReference type="SMART" id="SM00568">
    <property type="entry name" value="GRAM"/>
    <property type="match status" value="2"/>
</dbReference>
<dbReference type="Pfam" id="PF02893">
    <property type="entry name" value="GRAM"/>
    <property type="match status" value="1"/>
</dbReference>
<dbReference type="OrthoDB" id="10261837at2759"/>
<feature type="compositionally biased region" description="Polar residues" evidence="20">
    <location>
        <begin position="1660"/>
        <end position="1670"/>
    </location>
</feature>
<evidence type="ECO:0000256" key="2">
    <source>
        <dbReference type="ARBA" id="ARBA00004496"/>
    </source>
</evidence>
<dbReference type="GO" id="GO:0005886">
    <property type="term" value="C:plasma membrane"/>
    <property type="evidence" value="ECO:0007669"/>
    <property type="project" value="InterPro"/>
</dbReference>
<evidence type="ECO:0000259" key="22">
    <source>
        <dbReference type="PROSITE" id="PS50003"/>
    </source>
</evidence>
<feature type="region of interest" description="Disordered" evidence="20">
    <location>
        <begin position="839"/>
        <end position="878"/>
    </location>
</feature>
<evidence type="ECO:0000256" key="9">
    <source>
        <dbReference type="ARBA" id="ARBA00022679"/>
    </source>
</evidence>
<name>A0A9Q5HSI4_SANBA</name>
<feature type="compositionally biased region" description="Low complexity" evidence="20">
    <location>
        <begin position="299"/>
        <end position="322"/>
    </location>
</feature>
<keyword evidence="15" id="KW-1207">Sterol metabolism</keyword>
<dbReference type="FunFam" id="3.40.50.2000:FF:000009">
    <property type="entry name" value="Sterol 3-beta-glucosyltransferase UGT80A2"/>
    <property type="match status" value="1"/>
</dbReference>
<protein>
    <recommendedName>
        <fullName evidence="5">Sterol 3-beta-glucosyltransferase</fullName>
        <ecNumber evidence="4">2.4.1.173</ecNumber>
    </recommendedName>
    <alternativeName>
        <fullName evidence="17">Autophagy-related protein 26</fullName>
    </alternativeName>
</protein>
<dbReference type="EMBL" id="LNZH02000211">
    <property type="protein sequence ID" value="OCB85208.1"/>
    <property type="molecule type" value="Genomic_DNA"/>
</dbReference>
<dbReference type="CDD" id="cd03784">
    <property type="entry name" value="GT1_Gtf-like"/>
    <property type="match status" value="1"/>
</dbReference>
<accession>A0A9Q5HSI4</accession>
<evidence type="ECO:0000256" key="5">
    <source>
        <dbReference type="ARBA" id="ARBA00017894"/>
    </source>
</evidence>
<feature type="region of interest" description="Disordered" evidence="20">
    <location>
        <begin position="1598"/>
        <end position="1671"/>
    </location>
</feature>
<evidence type="ECO:0000256" key="8">
    <source>
        <dbReference type="ARBA" id="ARBA00022676"/>
    </source>
</evidence>
<feature type="compositionally biased region" description="Pro residues" evidence="20">
    <location>
        <begin position="379"/>
        <end position="389"/>
    </location>
</feature>
<dbReference type="Pfam" id="PF00169">
    <property type="entry name" value="PH"/>
    <property type="match status" value="1"/>
</dbReference>
<keyword evidence="6" id="KW-0963">Cytoplasm</keyword>
<evidence type="ECO:0000256" key="17">
    <source>
        <dbReference type="ARBA" id="ARBA00029843"/>
    </source>
</evidence>
<reference evidence="23" key="1">
    <citation type="submission" date="2016-06" db="EMBL/GenBank/DDBJ databases">
        <title>Draft Genome sequence of the fungus Inonotus baumii.</title>
        <authorList>
            <person name="Zhu H."/>
            <person name="Lin W."/>
        </authorList>
    </citation>
    <scope>NUCLEOTIDE SEQUENCE</scope>
    <source>
        <strain evidence="23">821</strain>
    </source>
</reference>
<dbReference type="SMART" id="SM00233">
    <property type="entry name" value="PH"/>
    <property type="match status" value="2"/>
</dbReference>
<keyword evidence="24" id="KW-1185">Reference proteome</keyword>
<evidence type="ECO:0000256" key="20">
    <source>
        <dbReference type="SAM" id="MobiDB-lite"/>
    </source>
</evidence>
<comment type="caution">
    <text evidence="23">The sequence shown here is derived from an EMBL/GenBank/DDBJ whole genome shotgun (WGS) entry which is preliminary data.</text>
</comment>
<dbReference type="Gene3D" id="3.40.50.2000">
    <property type="entry name" value="Glycogen Phosphorylase B"/>
    <property type="match status" value="2"/>
</dbReference>
<dbReference type="FunFam" id="2.30.29.30:FF:000303">
    <property type="entry name" value="Sterol 3-beta-glucosyltransferase"/>
    <property type="match status" value="1"/>
</dbReference>
<keyword evidence="21" id="KW-0812">Transmembrane</keyword>
<sequence>MINVNMSRYGDALASATGDPVDGLYANSSTNATVPLAQGAGLRQMYKFGLYSYCAYIEGGEGVCSNTTAGHQLQPYDAVLADMPTRFPSLTRAFVPDTFTFTNSHYLGEFSKAAYYLLLLGSIFAALAMITGIPKRTWTYSLSTLFVIFGTGLLFIGVVIWTVLVNKTKSINNAILTNSASGETTPLGITVDGGASRLLAVVSEAYCVAYSSAAAHIGDEVVRALAEAPDPPLQNPTRGTSIDTSARSLGLEQTTDEPNSSIPGAPRTKAVMKRVEETAAKLGTSLLGTSSKPKRDSDIPQQRQQQSQSDSRLSASLSSAAPHRFLSLSRKGKGKVRESGESTGRTSGSPTRSSLSCSASSVRREANGADDSPFIRPRSPSPPRTPPKRPSLEALKGLGSIRAGTQALIQAIQAIPWTDEPDNDDDAIPPVSVNSDSSEEDQANPPLASSIHTIYRPIARSRKHDPSMTAGKGKDVGYFSPVSSSDEEVGNVSDEDDDFEATPIEPRVTGSPTEMSLWNEQTSTSPASPSEKMDRFSQLRRGQMMRSSSLATVRVKRRTMLAEKLKDVFGLNEIREVVAELPCWLLRSVLLQGYMYLTNSHLCFFAHLPAREDQVLKSGSLNKKTQRTKRWVKHWFVLKNDVLSWYQSSSDPYFPHGVIDLRYAISCEPVQEKGFRIRTNQKVVNIMADSVPSREEWVKAVRKVIFKAQNVGESVQIAIPYSVIVDVDRSTAMDFSETIEVKVLDQEDKETVNSYDSYFFAYFYNMAAALDQIRDAVKTYKPTLPTTLGVSETVHDTTYAAASADRTGLLVTEQNNRSGYGLKLASLLRPFTADTGLSAATSTRNTSQSRLQSQGSTLSGSSSASVPSTLSSRSGQATPTGLAEFVGISRSQPGTPAMGSLKSIDFAHTYPPPPSPPSELSPIPFRESSANTSSWVVPTWLRSSRRVFASPSAISSGATIGQKGVSEVVSDASFLGDQGAADLGYSVLETRNAAEPEVVEKFRTTFAFDEREQLLGYFQGYLFRLLPTYGRLYVSSNFFCFKSSGPLATRTRMQLPIRDILSLERTKAYRFGQVGLVVVIKGHEELFFEFGSADRRDAFISLLERQMEDVQRRTTSGETQSFGSTSRNVLLADELGPSSLFGDEDMKVPSDSATEDLPAVMFTSTSSTFLTFKPRQPLHFTCLTIGSRGDVQPYISLAKGLMADGHKVRIATHGEFKEWVESHGIEFGYVGGDPAELMRICVENGMFTVSFLKEGIQKFRGWLDDLLKTSWEACQGTDVLIESPSAMSGIHIAEALRIPYYRAFTMTWTRTRAYPHAFAVPDHKMGGGYNYMSYVMFDQVFWRAIAGQINRWRRETLKLSGTNLDKLEPHKVPFLYNFSPTVVPPPLDWPEWIHITGYWFLDDADVSAEKWSPPKDLVEFISSAHQMGKKVVYIGFGSIVVSDPDTMTRCVVEAIKRSGVYAILSKGWSDRLQVKKGTNVSDPEMPLPPQIYSIKSIPHDWLFKRIEAVCHHGGAGTTGASLRAGIPTIIKPFFGDQFFWGDRVEALDALIAATTDEKQIARAKLVGEKIRSENGVATAIESIYRDLEYTRSLIKTPRAETENDTIREVRRPQSSSFSTTFSSPQSSADSYVEAQEAPSEDWSVISDSDDKRSSRHSTDMRTQSTASKRSSLAAAVFSVLPEVLQPNSPKSNSKI</sequence>
<dbReference type="CDD" id="cd13215">
    <property type="entry name" value="PH-GRAM1_AGT26"/>
    <property type="match status" value="1"/>
</dbReference>
<keyword evidence="13" id="KW-0443">Lipid metabolism</keyword>
<evidence type="ECO:0000256" key="19">
    <source>
        <dbReference type="ARBA" id="ARBA00049453"/>
    </source>
</evidence>